<evidence type="ECO:0000256" key="1">
    <source>
        <dbReference type="ARBA" id="ARBA00004459"/>
    </source>
</evidence>
<keyword evidence="2 8" id="KW-0732">Signal</keyword>
<sequence>MLKAAQILVSALVLAGSAAALVGCGQRGPLYLPSSPEAQKRATLPETLNPASSEPREKTK</sequence>
<comment type="caution">
    <text evidence="9">The sequence shown here is derived from an EMBL/GenBank/DDBJ whole genome shotgun (WGS) entry which is preliminary data.</text>
</comment>
<proteinExistence type="predicted"/>
<keyword evidence="3" id="KW-0472">Membrane</keyword>
<dbReference type="AlphaFoldDB" id="A0A543LKS7"/>
<evidence type="ECO:0000256" key="8">
    <source>
        <dbReference type="SAM" id="SignalP"/>
    </source>
</evidence>
<feature type="chain" id="PRO_5022237136" evidence="8">
    <location>
        <begin position="21"/>
        <end position="60"/>
    </location>
</feature>
<comment type="subcellular location">
    <subcellularLocation>
        <location evidence="1">Cell outer membrane</location>
        <topology evidence="1">Lipid-anchor</topology>
    </subcellularLocation>
</comment>
<evidence type="ECO:0000256" key="2">
    <source>
        <dbReference type="ARBA" id="ARBA00022729"/>
    </source>
</evidence>
<keyword evidence="6 9" id="KW-0449">Lipoprotein</keyword>
<feature type="region of interest" description="Disordered" evidence="7">
    <location>
        <begin position="32"/>
        <end position="60"/>
    </location>
</feature>
<dbReference type="NCBIfam" id="NF047847">
    <property type="entry name" value="SS_mature_LptM"/>
    <property type="match status" value="1"/>
</dbReference>
<protein>
    <submittedName>
        <fullName evidence="9">Putative lipoprotein</fullName>
    </submittedName>
</protein>
<keyword evidence="5" id="KW-0998">Cell outer membrane</keyword>
<feature type="signal peptide" evidence="8">
    <location>
        <begin position="1"/>
        <end position="20"/>
    </location>
</feature>
<dbReference type="Pfam" id="PF13627">
    <property type="entry name" value="LptM_cons"/>
    <property type="match status" value="1"/>
</dbReference>
<evidence type="ECO:0000256" key="6">
    <source>
        <dbReference type="ARBA" id="ARBA00023288"/>
    </source>
</evidence>
<evidence type="ECO:0000256" key="7">
    <source>
        <dbReference type="SAM" id="MobiDB-lite"/>
    </source>
</evidence>
<dbReference type="PROSITE" id="PS51257">
    <property type="entry name" value="PROKAR_LIPOPROTEIN"/>
    <property type="match status" value="1"/>
</dbReference>
<keyword evidence="4" id="KW-0564">Palmitate</keyword>
<dbReference type="RefSeq" id="WP_082758858.1">
    <property type="nucleotide sequence ID" value="NZ_CP147774.1"/>
</dbReference>
<dbReference type="EMBL" id="VFPV01000001">
    <property type="protein sequence ID" value="TQN07999.1"/>
    <property type="molecule type" value="Genomic_DNA"/>
</dbReference>
<dbReference type="Proteomes" id="UP000316993">
    <property type="component" value="Unassembled WGS sequence"/>
</dbReference>
<evidence type="ECO:0000256" key="4">
    <source>
        <dbReference type="ARBA" id="ARBA00023139"/>
    </source>
</evidence>
<name>A0A543LKS7_9BURK</name>
<reference evidence="9 10" key="1">
    <citation type="submission" date="2019-06" db="EMBL/GenBank/DDBJ databases">
        <title>Genomic Encyclopedia of Archaeal and Bacterial Type Strains, Phase II (KMG-II): from individual species to whole genera.</title>
        <authorList>
            <person name="Goeker M."/>
        </authorList>
    </citation>
    <scope>NUCLEOTIDE SEQUENCE [LARGE SCALE GENOMIC DNA]</scope>
    <source>
        <strain evidence="9 10">DSM 7270</strain>
    </source>
</reference>
<organism evidence="9 10">
    <name type="scientific">Acidovorax temperans</name>
    <dbReference type="NCBI Taxonomy" id="80878"/>
    <lineage>
        <taxon>Bacteria</taxon>
        <taxon>Pseudomonadati</taxon>
        <taxon>Pseudomonadota</taxon>
        <taxon>Betaproteobacteria</taxon>
        <taxon>Burkholderiales</taxon>
        <taxon>Comamonadaceae</taxon>
        <taxon>Acidovorax</taxon>
    </lineage>
</organism>
<evidence type="ECO:0000313" key="10">
    <source>
        <dbReference type="Proteomes" id="UP000316993"/>
    </source>
</evidence>
<dbReference type="GO" id="GO:0009279">
    <property type="term" value="C:cell outer membrane"/>
    <property type="evidence" value="ECO:0007669"/>
    <property type="project" value="UniProtKB-SubCell"/>
</dbReference>
<dbReference type="OrthoDB" id="8550022at2"/>
<evidence type="ECO:0000256" key="5">
    <source>
        <dbReference type="ARBA" id="ARBA00023237"/>
    </source>
</evidence>
<accession>A0A543LKS7</accession>
<evidence type="ECO:0000256" key="3">
    <source>
        <dbReference type="ARBA" id="ARBA00023136"/>
    </source>
</evidence>
<evidence type="ECO:0000313" key="9">
    <source>
        <dbReference type="EMBL" id="TQN07999.1"/>
    </source>
</evidence>
<gene>
    <name evidence="9" type="ORF">BDD18_1155</name>
</gene>
<dbReference type="InterPro" id="IPR032831">
    <property type="entry name" value="LptM_cons"/>
</dbReference>